<name>A0A9D4CFJ6_DREPO</name>
<dbReference type="PANTHER" id="PTHR46312:SF2">
    <property type="entry name" value="NUCLEOTIDE-BINDING OLIGOMERIZATION DOMAIN-CONTAINING PROTEIN 2-LIKE"/>
    <property type="match status" value="1"/>
</dbReference>
<evidence type="ECO:0008006" key="3">
    <source>
        <dbReference type="Google" id="ProtNLM"/>
    </source>
</evidence>
<evidence type="ECO:0000313" key="1">
    <source>
        <dbReference type="EMBL" id="KAH3723562.1"/>
    </source>
</evidence>
<dbReference type="Gene3D" id="3.40.50.300">
    <property type="entry name" value="P-loop containing nucleotide triphosphate hydrolases"/>
    <property type="match status" value="1"/>
</dbReference>
<reference evidence="1" key="1">
    <citation type="journal article" date="2019" name="bioRxiv">
        <title>The Genome of the Zebra Mussel, Dreissena polymorpha: A Resource for Invasive Species Research.</title>
        <authorList>
            <person name="McCartney M.A."/>
            <person name="Auch B."/>
            <person name="Kono T."/>
            <person name="Mallez S."/>
            <person name="Zhang Y."/>
            <person name="Obille A."/>
            <person name="Becker A."/>
            <person name="Abrahante J.E."/>
            <person name="Garbe J."/>
            <person name="Badalamenti J.P."/>
            <person name="Herman A."/>
            <person name="Mangelson H."/>
            <person name="Liachko I."/>
            <person name="Sullivan S."/>
            <person name="Sone E.D."/>
            <person name="Koren S."/>
            <person name="Silverstein K.A.T."/>
            <person name="Beckman K.B."/>
            <person name="Gohl D.M."/>
        </authorList>
    </citation>
    <scope>NUCLEOTIDE SEQUENCE</scope>
    <source>
        <strain evidence="1">Duluth1</strain>
        <tissue evidence="1">Whole animal</tissue>
    </source>
</reference>
<dbReference type="AlphaFoldDB" id="A0A9D4CFJ6"/>
<gene>
    <name evidence="1" type="ORF">DPMN_049353</name>
</gene>
<accession>A0A9D4CFJ6</accession>
<proteinExistence type="predicted"/>
<protein>
    <recommendedName>
        <fullName evidence="3">NACHT domain-containing protein</fullName>
    </recommendedName>
</protein>
<dbReference type="SUPFAM" id="SSF52540">
    <property type="entry name" value="P-loop containing nucleoside triphosphate hydrolases"/>
    <property type="match status" value="1"/>
</dbReference>
<keyword evidence="2" id="KW-1185">Reference proteome</keyword>
<dbReference type="EMBL" id="JAIWYP010000012">
    <property type="protein sequence ID" value="KAH3723562.1"/>
    <property type="molecule type" value="Genomic_DNA"/>
</dbReference>
<evidence type="ECO:0000313" key="2">
    <source>
        <dbReference type="Proteomes" id="UP000828390"/>
    </source>
</evidence>
<dbReference type="InterPro" id="IPR027417">
    <property type="entry name" value="P-loop_NTPase"/>
</dbReference>
<comment type="caution">
    <text evidence="1">The sequence shown here is derived from an EMBL/GenBank/DDBJ whole genome shotgun (WGS) entry which is preliminary data.</text>
</comment>
<dbReference type="SUPFAM" id="SSF52047">
    <property type="entry name" value="RNI-like"/>
    <property type="match status" value="1"/>
</dbReference>
<dbReference type="PANTHER" id="PTHR46312">
    <property type="entry name" value="NACHT DOMAIN-CONTAINING PROTEIN"/>
    <property type="match status" value="1"/>
</dbReference>
<dbReference type="Proteomes" id="UP000828390">
    <property type="component" value="Unassembled WGS sequence"/>
</dbReference>
<reference evidence="1" key="2">
    <citation type="submission" date="2020-11" db="EMBL/GenBank/DDBJ databases">
        <authorList>
            <person name="McCartney M.A."/>
            <person name="Auch B."/>
            <person name="Kono T."/>
            <person name="Mallez S."/>
            <person name="Becker A."/>
            <person name="Gohl D.M."/>
            <person name="Silverstein K.A.T."/>
            <person name="Koren S."/>
            <person name="Bechman K.B."/>
            <person name="Herman A."/>
            <person name="Abrahante J.E."/>
            <person name="Garbe J."/>
        </authorList>
    </citation>
    <scope>NUCLEOTIDE SEQUENCE</scope>
    <source>
        <strain evidence="1">Duluth1</strain>
        <tissue evidence="1">Whole animal</tissue>
    </source>
</reference>
<organism evidence="1 2">
    <name type="scientific">Dreissena polymorpha</name>
    <name type="common">Zebra mussel</name>
    <name type="synonym">Mytilus polymorpha</name>
    <dbReference type="NCBI Taxonomy" id="45954"/>
    <lineage>
        <taxon>Eukaryota</taxon>
        <taxon>Metazoa</taxon>
        <taxon>Spiralia</taxon>
        <taxon>Lophotrochozoa</taxon>
        <taxon>Mollusca</taxon>
        <taxon>Bivalvia</taxon>
        <taxon>Autobranchia</taxon>
        <taxon>Heteroconchia</taxon>
        <taxon>Euheterodonta</taxon>
        <taxon>Imparidentia</taxon>
        <taxon>Neoheterodontei</taxon>
        <taxon>Myida</taxon>
        <taxon>Dreissenoidea</taxon>
        <taxon>Dreissenidae</taxon>
        <taxon>Dreissena</taxon>
    </lineage>
</organism>
<sequence>MFLFLAEIKAWLIEQYQSNCVAPVSMLDPDIDVPLERIYVPPSINELKRGQEDRCGGIETDNTSRGEADVSCYKELLHRDGNQINTIYIQGDPGCGKTTFSTKLVLDWCNVHSENIISTKTNIPTMTTSSKETSKETHFSDLDALRDYTFLFFVSLRDYSGSMCNVSQMVEDAIKSNKLPWDDSVWEHKCIVLTDAADEWYHPDLSFPRPCDYACRCGKDRSMPLYLQRKNITNIITARPWKLANRRVSDSLTRMFQISGVANYQTLAENVINVLAEKDGILQKAQQSKCNDFLKKLKNKNMINLMTIPAICVQLVHQFYVGRLMEDSLCAIYMNMLDMHIAKGLHKLQIKDFDTEEICVKEIEHIFGTGKNKYMSANGSLVRSASALAFKTLTDSSKQSSLVFAENTIANHMTKTQLDYLLQTGIITKKKSLALSPQKNIPYMFVHKTIQEFLASMHIAINQTDIEDILKDIQRVNCDGESILDIGQLFIFTCGMCAPVAERMSKHMMDVITSDMKSQLLSISDQEMDLFSTPYLAQRILLGGFIERLANKQPCLQLTLTHISLDDYRRPTIKEIDALNTLIDMNISNITSMDAFYFSNSQQLLNRVQEIISQSRESLSYLRLTDTSHSDLQLDLQGLKLKSLFCATNTVLSNLDCTYMRSCSISLPTPLSEGRILQSMSITGKNITRLHLSWFESIDLLCAALPTLTSLHTLILYGTNLAVTLLSSLPESIRKVVYRDSYVSAQDVKSMVEWSKSRNACVRCVLFGCNIAANETDICNWIKQQDGIDITQCESVPSTIYEDHYRMSISWSTILSK</sequence>